<evidence type="ECO:0000256" key="1">
    <source>
        <dbReference type="ARBA" id="ARBA00010641"/>
    </source>
</evidence>
<dbReference type="InterPro" id="IPR013325">
    <property type="entry name" value="RNA_pol_sigma_r2"/>
</dbReference>
<dbReference type="SUPFAM" id="SSF88946">
    <property type="entry name" value="Sigma2 domain of RNA polymerase sigma factors"/>
    <property type="match status" value="1"/>
</dbReference>
<dbReference type="InterPro" id="IPR052704">
    <property type="entry name" value="ECF_Sigma-70_Domain"/>
</dbReference>
<name>A0A7W7VQT0_9ACTN</name>
<evidence type="ECO:0000256" key="6">
    <source>
        <dbReference type="SAM" id="MobiDB-lite"/>
    </source>
</evidence>
<evidence type="ECO:0000256" key="3">
    <source>
        <dbReference type="ARBA" id="ARBA00023015"/>
    </source>
</evidence>
<evidence type="ECO:0000259" key="7">
    <source>
        <dbReference type="Pfam" id="PF04542"/>
    </source>
</evidence>
<keyword evidence="10" id="KW-1185">Reference proteome</keyword>
<dbReference type="InterPro" id="IPR007627">
    <property type="entry name" value="RNA_pol_sigma70_r2"/>
</dbReference>
<keyword evidence="5" id="KW-0804">Transcription</keyword>
<comment type="similarity">
    <text evidence="1">Belongs to the sigma-70 factor family. ECF subfamily.</text>
</comment>
<evidence type="ECO:0000256" key="2">
    <source>
        <dbReference type="ARBA" id="ARBA00011344"/>
    </source>
</evidence>
<dbReference type="InterPro" id="IPR013249">
    <property type="entry name" value="RNA_pol_sigma70_r4_t2"/>
</dbReference>
<feature type="region of interest" description="Disordered" evidence="6">
    <location>
        <begin position="147"/>
        <end position="167"/>
    </location>
</feature>
<protein>
    <submittedName>
        <fullName evidence="9">RNA polymerase sigma-70 factor (ECF subfamily)</fullName>
    </submittedName>
</protein>
<organism evidence="9 10">
    <name type="scientific">Streptosporangium saharense</name>
    <dbReference type="NCBI Taxonomy" id="1706840"/>
    <lineage>
        <taxon>Bacteria</taxon>
        <taxon>Bacillati</taxon>
        <taxon>Actinomycetota</taxon>
        <taxon>Actinomycetes</taxon>
        <taxon>Streptosporangiales</taxon>
        <taxon>Streptosporangiaceae</taxon>
        <taxon>Streptosporangium</taxon>
    </lineage>
</organism>
<reference evidence="9 10" key="1">
    <citation type="submission" date="2020-08" db="EMBL/GenBank/DDBJ databases">
        <title>Genomic Encyclopedia of Type Strains, Phase III (KMG-III): the genomes of soil and plant-associated and newly described type strains.</title>
        <authorList>
            <person name="Whitman W."/>
        </authorList>
    </citation>
    <scope>NUCLEOTIDE SEQUENCE [LARGE SCALE GENOMIC DNA]</scope>
    <source>
        <strain evidence="9 10">CECT 8840</strain>
    </source>
</reference>
<dbReference type="InterPro" id="IPR036388">
    <property type="entry name" value="WH-like_DNA-bd_sf"/>
</dbReference>
<dbReference type="Proteomes" id="UP000552644">
    <property type="component" value="Unassembled WGS sequence"/>
</dbReference>
<feature type="domain" description="RNA polymerase sigma factor 70 region 4 type 2" evidence="8">
    <location>
        <begin position="101"/>
        <end position="153"/>
    </location>
</feature>
<keyword evidence="4" id="KW-0731">Sigma factor</keyword>
<proteinExistence type="inferred from homology"/>
<dbReference type="Pfam" id="PF04542">
    <property type="entry name" value="Sigma70_r2"/>
    <property type="match status" value="1"/>
</dbReference>
<evidence type="ECO:0000256" key="5">
    <source>
        <dbReference type="ARBA" id="ARBA00023163"/>
    </source>
</evidence>
<evidence type="ECO:0000313" key="10">
    <source>
        <dbReference type="Proteomes" id="UP000552644"/>
    </source>
</evidence>
<evidence type="ECO:0000259" key="8">
    <source>
        <dbReference type="Pfam" id="PF08281"/>
    </source>
</evidence>
<feature type="domain" description="RNA polymerase sigma-70 region 2" evidence="7">
    <location>
        <begin position="7"/>
        <end position="72"/>
    </location>
</feature>
<dbReference type="EMBL" id="JACHJP010000008">
    <property type="protein sequence ID" value="MBB4918869.1"/>
    <property type="molecule type" value="Genomic_DNA"/>
</dbReference>
<evidence type="ECO:0000256" key="4">
    <source>
        <dbReference type="ARBA" id="ARBA00023082"/>
    </source>
</evidence>
<dbReference type="SUPFAM" id="SSF54427">
    <property type="entry name" value="NTF2-like"/>
    <property type="match status" value="1"/>
</dbReference>
<comment type="caution">
    <text evidence="9">The sequence shown here is derived from an EMBL/GenBank/DDBJ whole genome shotgun (WGS) entry which is preliminary data.</text>
</comment>
<dbReference type="Gene3D" id="1.10.1740.10">
    <property type="match status" value="1"/>
</dbReference>
<dbReference type="SUPFAM" id="SSF88659">
    <property type="entry name" value="Sigma3 and sigma4 domains of RNA polymerase sigma factors"/>
    <property type="match status" value="1"/>
</dbReference>
<dbReference type="InterPro" id="IPR013324">
    <property type="entry name" value="RNA_pol_sigma_r3/r4-like"/>
</dbReference>
<sequence length="291" mass="31954">MELIEEFEAERARLLSLAHRILGSAEDAEDAVQTAWVRLQAADHTRIRTPAAWFTTVTARLCLDQLRARERRGETPLFAEMLPGDRIAVDEEFLRRDKVSRALMVLLDKLTPTQRVAYVLHDLFGVPFREIADVLDTTPTNAKKLASRARQRLEGTDPASAEEAPRTSGHWRIVDAFLSAARGGHIDTLITLMAPEVVRAADPALLPEGGAVEVVGNHAVAEETRHFADRVHASIPMLVNGAVAAVIAPGGHPIAAITFTFEDDRIARISIARLKPTDEVRPVRPGGLRTL</sequence>
<dbReference type="GO" id="GO:0003677">
    <property type="term" value="F:DNA binding"/>
    <property type="evidence" value="ECO:0007669"/>
    <property type="project" value="InterPro"/>
</dbReference>
<comment type="subunit">
    <text evidence="2">Interacts transiently with the RNA polymerase catalytic core formed by RpoA, RpoB, RpoC and RpoZ (2 alpha, 1 beta, 1 beta' and 1 omega subunit) to form the RNA polymerase holoenzyme that can initiate transcription.</text>
</comment>
<dbReference type="InterPro" id="IPR032710">
    <property type="entry name" value="NTF2-like_dom_sf"/>
</dbReference>
<dbReference type="Pfam" id="PF08281">
    <property type="entry name" value="Sigma70_r4_2"/>
    <property type="match status" value="1"/>
</dbReference>
<dbReference type="InterPro" id="IPR014284">
    <property type="entry name" value="RNA_pol_sigma-70_dom"/>
</dbReference>
<dbReference type="GO" id="GO:0006352">
    <property type="term" value="P:DNA-templated transcription initiation"/>
    <property type="evidence" value="ECO:0007669"/>
    <property type="project" value="InterPro"/>
</dbReference>
<dbReference type="PANTHER" id="PTHR30173">
    <property type="entry name" value="SIGMA 19 FACTOR"/>
    <property type="match status" value="1"/>
</dbReference>
<dbReference type="NCBIfam" id="TIGR02937">
    <property type="entry name" value="sigma70-ECF"/>
    <property type="match status" value="1"/>
</dbReference>
<dbReference type="Gene3D" id="1.10.10.10">
    <property type="entry name" value="Winged helix-like DNA-binding domain superfamily/Winged helix DNA-binding domain"/>
    <property type="match status" value="1"/>
</dbReference>
<accession>A0A7W7VQT0</accession>
<gene>
    <name evidence="9" type="ORF">FHS44_006005</name>
</gene>
<keyword evidence="3" id="KW-0805">Transcription regulation</keyword>
<dbReference type="AlphaFoldDB" id="A0A7W7VQT0"/>
<dbReference type="RefSeq" id="WP_184720557.1">
    <property type="nucleotide sequence ID" value="NZ_JACHJP010000008.1"/>
</dbReference>
<evidence type="ECO:0000313" key="9">
    <source>
        <dbReference type="EMBL" id="MBB4918869.1"/>
    </source>
</evidence>
<dbReference type="GO" id="GO:0016987">
    <property type="term" value="F:sigma factor activity"/>
    <property type="evidence" value="ECO:0007669"/>
    <property type="project" value="UniProtKB-KW"/>
</dbReference>
<dbReference type="PANTHER" id="PTHR30173:SF43">
    <property type="entry name" value="ECF RNA POLYMERASE SIGMA FACTOR SIGI-RELATED"/>
    <property type="match status" value="1"/>
</dbReference>